<name>A0A1F5HEM9_9BACT</name>
<dbReference type="Gene3D" id="3.30.460.10">
    <property type="entry name" value="Beta Polymerase, domain 2"/>
    <property type="match status" value="1"/>
</dbReference>
<dbReference type="InterPro" id="IPR043519">
    <property type="entry name" value="NT_sf"/>
</dbReference>
<organism evidence="1 2">
    <name type="scientific">Candidatus Curtissbacteria bacterium RIFOXYA1_FULL_41_14</name>
    <dbReference type="NCBI Taxonomy" id="1797737"/>
    <lineage>
        <taxon>Bacteria</taxon>
        <taxon>Candidatus Curtissiibacteriota</taxon>
    </lineage>
</organism>
<dbReference type="EMBL" id="MFCA01000013">
    <property type="protein sequence ID" value="OGE02526.1"/>
    <property type="molecule type" value="Genomic_DNA"/>
</dbReference>
<dbReference type="SUPFAM" id="SSF81301">
    <property type="entry name" value="Nucleotidyltransferase"/>
    <property type="match status" value="1"/>
</dbReference>
<proteinExistence type="predicted"/>
<dbReference type="Proteomes" id="UP000176751">
    <property type="component" value="Unassembled WGS sequence"/>
</dbReference>
<reference evidence="1 2" key="1">
    <citation type="journal article" date="2016" name="Nat. Commun.">
        <title>Thousands of microbial genomes shed light on interconnected biogeochemical processes in an aquifer system.</title>
        <authorList>
            <person name="Anantharaman K."/>
            <person name="Brown C.T."/>
            <person name="Hug L.A."/>
            <person name="Sharon I."/>
            <person name="Castelle C.J."/>
            <person name="Probst A.J."/>
            <person name="Thomas B.C."/>
            <person name="Singh A."/>
            <person name="Wilkins M.J."/>
            <person name="Karaoz U."/>
            <person name="Brodie E.L."/>
            <person name="Williams K.H."/>
            <person name="Hubbard S.S."/>
            <person name="Banfield J.F."/>
        </authorList>
    </citation>
    <scope>NUCLEOTIDE SEQUENCE [LARGE SCALE GENOMIC DNA]</scope>
</reference>
<protein>
    <submittedName>
        <fullName evidence="1">Uncharacterized protein</fullName>
    </submittedName>
</protein>
<comment type="caution">
    <text evidence="1">The sequence shown here is derived from an EMBL/GenBank/DDBJ whole genome shotgun (WGS) entry which is preliminary data.</text>
</comment>
<sequence length="175" mass="20072">MVESVTSERLAQKEKLMVVLREAVEKAHQLEPGALGVILFGSRTHSGPIRPDSDVDLLHVQRQVGIKAAFALQNSIEEGLKSLGWQSDYKGTIYLDWIDRVQKSQTRDGMAEQIYSRCQWIDKDSAFVLVDPEAERKIREFARPEEKEWSRTEAIRQIEGFFQRNGITGPIFRLK</sequence>
<accession>A0A1F5HEM9</accession>
<dbReference type="CDD" id="cd05403">
    <property type="entry name" value="NT_KNTase_like"/>
    <property type="match status" value="1"/>
</dbReference>
<gene>
    <name evidence="1" type="ORF">A2196_01710</name>
</gene>
<dbReference type="AlphaFoldDB" id="A0A1F5HEM9"/>
<evidence type="ECO:0000313" key="2">
    <source>
        <dbReference type="Proteomes" id="UP000176751"/>
    </source>
</evidence>
<dbReference type="STRING" id="1797737.A2196_01710"/>
<evidence type="ECO:0000313" key="1">
    <source>
        <dbReference type="EMBL" id="OGE02526.1"/>
    </source>
</evidence>